<keyword evidence="6 8" id="KW-1133">Transmembrane helix</keyword>
<evidence type="ECO:0000256" key="1">
    <source>
        <dbReference type="ARBA" id="ARBA00004651"/>
    </source>
</evidence>
<sequence>MNRKISIIFIIGVVLLYLCFLGAAPLFDRDEGYYISVAINMLDKHSLFIPYYNNSIWLEKPVLLYWMMQATTAILGESVFAFRLPIACCGILMITSMYFLLNTILKDRKNSFIITATAAFMPLFVYISRSAMIDTPLTFFIALSLLFFFIATEKDKLNDRKWYYFSWLFLGLSFFAKGPVGPAIVLPSMFVYLILQRDFWRVFKRANIPVGVIIFCLTNFWYFVAFWKLGDVFWNKFFVEQVFDRGATSLVGWTAIFTHFSAFYIIVILLTTVPFVGAIVAGFLLSFKGGFKPREQMFDKLAIFASIFTIITLFVFSFSATKLPHYVLPVYPFLAILVGYFWSNVKSSLNVPYKKTFWTLFSAPVLLLSIAGVLVPILSYVLWGSIEGILSKGTHANEYTLPNTLPISSIVIFSLAIIGIVTLIAFIRAYKKKAVDKMITISIISGFCYSFAFAVIFIVINSWLQNPALEMAKELRVNINNNSKVVEVGIAKPSLYYYIGIDYMEPDSEVIDRKKSIKGLLYLSAENISNNKQPLYILTRNGDAIKYDHKNLFVIKKYPPYLIIGNKVAKETWQ</sequence>
<dbReference type="InterPro" id="IPR050297">
    <property type="entry name" value="LipidA_mod_glycosyltrf_83"/>
</dbReference>
<feature type="transmembrane region" description="Helical" evidence="8">
    <location>
        <begin position="80"/>
        <end position="100"/>
    </location>
</feature>
<dbReference type="GO" id="GO:0005886">
    <property type="term" value="C:plasma membrane"/>
    <property type="evidence" value="ECO:0007669"/>
    <property type="project" value="UniProtKB-SubCell"/>
</dbReference>
<dbReference type="GO" id="GO:0016763">
    <property type="term" value="F:pentosyltransferase activity"/>
    <property type="evidence" value="ECO:0007669"/>
    <property type="project" value="TreeGrafter"/>
</dbReference>
<evidence type="ECO:0000313" key="10">
    <source>
        <dbReference type="EMBL" id="AIT08745.1"/>
    </source>
</evidence>
<keyword evidence="11" id="KW-1185">Reference proteome</keyword>
<dbReference type="Proteomes" id="UP000029672">
    <property type="component" value="Chromosome"/>
</dbReference>
<feature type="transmembrane region" description="Helical" evidence="8">
    <location>
        <begin position="207"/>
        <end position="227"/>
    </location>
</feature>
<evidence type="ECO:0000256" key="2">
    <source>
        <dbReference type="ARBA" id="ARBA00022475"/>
    </source>
</evidence>
<dbReference type="AlphaFoldDB" id="A0A097EMF3"/>
<dbReference type="EMBL" id="CP009574">
    <property type="protein sequence ID" value="AIT08745.1"/>
    <property type="molecule type" value="Genomic_DNA"/>
</dbReference>
<dbReference type="PANTHER" id="PTHR33908:SF3">
    <property type="entry name" value="UNDECAPRENYL PHOSPHATE-ALPHA-4-AMINO-4-DEOXY-L-ARABINOSE ARABINOSYL TRANSFERASE"/>
    <property type="match status" value="1"/>
</dbReference>
<dbReference type="KEGG" id="frf:LO80_01320"/>
<feature type="transmembrane region" description="Helical" evidence="8">
    <location>
        <begin position="7"/>
        <end position="27"/>
    </location>
</feature>
<gene>
    <name evidence="10" type="ORF">LO80_01320</name>
</gene>
<proteinExistence type="predicted"/>
<feature type="transmembrane region" description="Helical" evidence="8">
    <location>
        <begin position="403"/>
        <end position="427"/>
    </location>
</feature>
<organism evidence="10 11">
    <name type="scientific">Candidatus Francisella endociliophora</name>
    <dbReference type="NCBI Taxonomy" id="653937"/>
    <lineage>
        <taxon>Bacteria</taxon>
        <taxon>Pseudomonadati</taxon>
        <taxon>Pseudomonadota</taxon>
        <taxon>Gammaproteobacteria</taxon>
        <taxon>Thiotrichales</taxon>
        <taxon>Francisellaceae</taxon>
        <taxon>Francisella</taxon>
    </lineage>
</organism>
<comment type="subcellular location">
    <subcellularLocation>
        <location evidence="1">Cell membrane</location>
        <topology evidence="1">Multi-pass membrane protein</topology>
    </subcellularLocation>
</comment>
<evidence type="ECO:0000256" key="3">
    <source>
        <dbReference type="ARBA" id="ARBA00022676"/>
    </source>
</evidence>
<dbReference type="Pfam" id="PF13231">
    <property type="entry name" value="PMT_2"/>
    <property type="match status" value="1"/>
</dbReference>
<feature type="transmembrane region" description="Helical" evidence="8">
    <location>
        <begin position="326"/>
        <end position="345"/>
    </location>
</feature>
<feature type="transmembrane region" description="Helical" evidence="8">
    <location>
        <begin position="262"/>
        <end position="285"/>
    </location>
</feature>
<dbReference type="PANTHER" id="PTHR33908">
    <property type="entry name" value="MANNOSYLTRANSFERASE YKCB-RELATED"/>
    <property type="match status" value="1"/>
</dbReference>
<protein>
    <recommendedName>
        <fullName evidence="9">Glycosyltransferase RgtA/B/C/D-like domain-containing protein</fullName>
    </recommendedName>
</protein>
<feature type="transmembrane region" description="Helical" evidence="8">
    <location>
        <begin position="47"/>
        <end position="68"/>
    </location>
</feature>
<evidence type="ECO:0000256" key="8">
    <source>
        <dbReference type="SAM" id="Phobius"/>
    </source>
</evidence>
<evidence type="ECO:0000313" key="11">
    <source>
        <dbReference type="Proteomes" id="UP000029672"/>
    </source>
</evidence>
<accession>A0A097EMF3</accession>
<keyword evidence="5 8" id="KW-0812">Transmembrane</keyword>
<dbReference type="RefSeq" id="WP_040007835.1">
    <property type="nucleotide sequence ID" value="NZ_CP009574.1"/>
</dbReference>
<feature type="transmembrane region" description="Helical" evidence="8">
    <location>
        <begin position="357"/>
        <end position="383"/>
    </location>
</feature>
<evidence type="ECO:0000259" key="9">
    <source>
        <dbReference type="Pfam" id="PF13231"/>
    </source>
</evidence>
<feature type="transmembrane region" description="Helical" evidence="8">
    <location>
        <begin position="112"/>
        <end position="128"/>
    </location>
</feature>
<evidence type="ECO:0000256" key="4">
    <source>
        <dbReference type="ARBA" id="ARBA00022679"/>
    </source>
</evidence>
<feature type="transmembrane region" description="Helical" evidence="8">
    <location>
        <begin position="439"/>
        <end position="464"/>
    </location>
</feature>
<keyword evidence="4" id="KW-0808">Transferase</keyword>
<dbReference type="eggNOG" id="COG1807">
    <property type="taxonomic scope" value="Bacteria"/>
</dbReference>
<name>A0A097EMF3_9GAMM</name>
<feature type="domain" description="Glycosyltransferase RgtA/B/C/D-like" evidence="9">
    <location>
        <begin position="60"/>
        <end position="220"/>
    </location>
</feature>
<reference evidence="10 11" key="1">
    <citation type="submission" date="2014-10" db="EMBL/GenBank/DDBJ databases">
        <title>Whole genome sequence of Francisella endociliophora strain FSC1006, isolated from a laboratory culture of the marine ciliate Euplotes raikovi.</title>
        <authorList>
            <person name="Granberg M."/>
            <person name="Backman S."/>
            <person name="Lundmark E."/>
            <person name="Nilsson E."/>
            <person name="Karlsson E."/>
            <person name="Thelaus J."/>
            <person name="Ohrman C."/>
            <person name="Larkeryd A."/>
            <person name="Stenberg P."/>
        </authorList>
    </citation>
    <scope>NUCLEOTIDE SEQUENCE [LARGE SCALE GENOMIC DNA]</scope>
    <source>
        <strain evidence="10 11">FSC1006</strain>
    </source>
</reference>
<keyword evidence="3" id="KW-0328">Glycosyltransferase</keyword>
<keyword evidence="2" id="KW-1003">Cell membrane</keyword>
<dbReference type="InterPro" id="IPR038731">
    <property type="entry name" value="RgtA/B/C-like"/>
</dbReference>
<evidence type="ECO:0000256" key="7">
    <source>
        <dbReference type="ARBA" id="ARBA00023136"/>
    </source>
</evidence>
<dbReference type="GO" id="GO:0010041">
    <property type="term" value="P:response to iron(III) ion"/>
    <property type="evidence" value="ECO:0007669"/>
    <property type="project" value="TreeGrafter"/>
</dbReference>
<dbReference type="OrthoDB" id="9775035at2"/>
<keyword evidence="7 8" id="KW-0472">Membrane</keyword>
<dbReference type="GO" id="GO:0009103">
    <property type="term" value="P:lipopolysaccharide biosynthetic process"/>
    <property type="evidence" value="ECO:0007669"/>
    <property type="project" value="UniProtKB-ARBA"/>
</dbReference>
<evidence type="ECO:0000256" key="5">
    <source>
        <dbReference type="ARBA" id="ARBA00022692"/>
    </source>
</evidence>
<feature type="transmembrane region" description="Helical" evidence="8">
    <location>
        <begin position="164"/>
        <end position="195"/>
    </location>
</feature>
<feature type="transmembrane region" description="Helical" evidence="8">
    <location>
        <begin position="297"/>
        <end position="320"/>
    </location>
</feature>
<dbReference type="STRING" id="1547445.LO80_01320"/>
<dbReference type="HOGENOM" id="CLU_019200_0_1_6"/>
<feature type="transmembrane region" description="Helical" evidence="8">
    <location>
        <begin position="135"/>
        <end position="152"/>
    </location>
</feature>
<evidence type="ECO:0000256" key="6">
    <source>
        <dbReference type="ARBA" id="ARBA00022989"/>
    </source>
</evidence>